<dbReference type="GO" id="GO:0019441">
    <property type="term" value="P:L-tryptophan catabolic process to kynurenine"/>
    <property type="evidence" value="ECO:0007669"/>
    <property type="project" value="InterPro"/>
</dbReference>
<dbReference type="InterPro" id="IPR007325">
    <property type="entry name" value="KFase/CYL"/>
</dbReference>
<dbReference type="Proteomes" id="UP000708208">
    <property type="component" value="Unassembled WGS sequence"/>
</dbReference>
<dbReference type="PANTHER" id="PTHR31118">
    <property type="entry name" value="CYCLASE-LIKE PROTEIN 2"/>
    <property type="match status" value="1"/>
</dbReference>
<dbReference type="EMBL" id="CAJVCH010528743">
    <property type="protein sequence ID" value="CAG7823192.1"/>
    <property type="molecule type" value="Genomic_DNA"/>
</dbReference>
<organism evidence="1 2">
    <name type="scientific">Allacma fusca</name>
    <dbReference type="NCBI Taxonomy" id="39272"/>
    <lineage>
        <taxon>Eukaryota</taxon>
        <taxon>Metazoa</taxon>
        <taxon>Ecdysozoa</taxon>
        <taxon>Arthropoda</taxon>
        <taxon>Hexapoda</taxon>
        <taxon>Collembola</taxon>
        <taxon>Symphypleona</taxon>
        <taxon>Sminthuridae</taxon>
        <taxon>Allacma</taxon>
    </lineage>
</organism>
<keyword evidence="2" id="KW-1185">Reference proteome</keyword>
<accession>A0A8J2KZZ5</accession>
<evidence type="ECO:0008006" key="3">
    <source>
        <dbReference type="Google" id="ProtNLM"/>
    </source>
</evidence>
<proteinExistence type="predicted"/>
<comment type="caution">
    <text evidence="1">The sequence shown here is derived from an EMBL/GenBank/DDBJ whole genome shotgun (WGS) entry which is preliminary data.</text>
</comment>
<dbReference type="AlphaFoldDB" id="A0A8J2KZZ5"/>
<evidence type="ECO:0000313" key="2">
    <source>
        <dbReference type="Proteomes" id="UP000708208"/>
    </source>
</evidence>
<dbReference type="GO" id="GO:0004061">
    <property type="term" value="F:arylformamidase activity"/>
    <property type="evidence" value="ECO:0007669"/>
    <property type="project" value="InterPro"/>
</dbReference>
<evidence type="ECO:0000313" key="1">
    <source>
        <dbReference type="EMBL" id="CAG7823192.1"/>
    </source>
</evidence>
<sequence length="90" mass="9571">MNFPGFDASAAILLTTERQANGVGIDAISIDAGSATTFPAHKIFAKRGVYMIENVANLHLLPPKGFRMFVVPFKVDAGTGSPTRLIAQLP</sequence>
<dbReference type="OrthoDB" id="7108654at2759"/>
<gene>
    <name evidence="1" type="ORF">AFUS01_LOCUS33422</name>
</gene>
<dbReference type="PANTHER" id="PTHR31118:SF12">
    <property type="entry name" value="CYCLASE-LIKE PROTEIN 2"/>
    <property type="match status" value="1"/>
</dbReference>
<protein>
    <recommendedName>
        <fullName evidence="3">Cyclase</fullName>
    </recommendedName>
</protein>
<name>A0A8J2KZZ5_9HEXA</name>
<reference evidence="1" key="1">
    <citation type="submission" date="2021-06" db="EMBL/GenBank/DDBJ databases">
        <authorList>
            <person name="Hodson N. C."/>
            <person name="Mongue J. A."/>
            <person name="Jaron S. K."/>
        </authorList>
    </citation>
    <scope>NUCLEOTIDE SEQUENCE</scope>
</reference>